<dbReference type="Proteomes" id="UP000266841">
    <property type="component" value="Unassembled WGS sequence"/>
</dbReference>
<dbReference type="AlphaFoldDB" id="K0RS96"/>
<dbReference type="EMBL" id="AGNL01032867">
    <property type="protein sequence ID" value="EJK55935.1"/>
    <property type="molecule type" value="Genomic_DNA"/>
</dbReference>
<evidence type="ECO:0000313" key="2">
    <source>
        <dbReference type="EMBL" id="EJK55935.1"/>
    </source>
</evidence>
<feature type="region of interest" description="Disordered" evidence="1">
    <location>
        <begin position="554"/>
        <end position="614"/>
    </location>
</feature>
<sequence length="614" mass="67543">MNEDQLRQLLANHPEMAGEIAQLKGARGIRGSQGASAAAMAAPRQVSVADVVARVQPCQTAAREGTPAAVPAAPQAPSDEVESSSAMQEDDDLVLRMRNLASPTKVSDTSSRAVAQPGQIASATSDEEKLVVGMSTSEPADWDNDTVYHVQSDQVDHLALFRGSRQHRSKFATSIGGNLKPGNLCLYNDYTNRKYQLGIVKSVSTIPCEADGEQDMTLAFTDGSVLGGPVDKRVMIFRADENGTLQDCANFTKGKCLQLKKAVKIVADALKANFVPSKYSEDFSGFIDALWERHGDLINKLGESRVEHIKKTYLNRDPRHLGGRAVGLPGQSGSNNSGEKKNHTIKEFLKTITRFVSADERKNILFVMGACALDLYLEDDVTTSFVIKPRPLKNDYLFLRLVDRQARQDRGDLIMDGQYMVCTNAQDRTDVLDNREVIGNRNASFCANFPTASLVYSLLARIEKTRQSAASSASFFEQSLNPLEMEGPSTPEQCSKVLTSYNLHQRKQLKAVLITSVMTNSPGLREGETWEHFIHRRLQRYPLSAITTRSISSLKKKKTNIRRNKPPSKKELAARAKKDAEKFGAPDPGVGADPPTDADNGKFSSIDEDYVEWT</sequence>
<proteinExistence type="predicted"/>
<feature type="compositionally biased region" description="Polar residues" evidence="1">
    <location>
        <begin position="104"/>
        <end position="124"/>
    </location>
</feature>
<comment type="caution">
    <text evidence="2">The sequence shown here is derived from an EMBL/GenBank/DDBJ whole genome shotgun (WGS) entry which is preliminary data.</text>
</comment>
<evidence type="ECO:0000256" key="1">
    <source>
        <dbReference type="SAM" id="MobiDB-lite"/>
    </source>
</evidence>
<feature type="compositionally biased region" description="Basic residues" evidence="1">
    <location>
        <begin position="554"/>
        <end position="567"/>
    </location>
</feature>
<protein>
    <submittedName>
        <fullName evidence="2">Uncharacterized protein</fullName>
    </submittedName>
</protein>
<feature type="region of interest" description="Disordered" evidence="1">
    <location>
        <begin position="61"/>
        <end position="88"/>
    </location>
</feature>
<feature type="region of interest" description="Disordered" evidence="1">
    <location>
        <begin position="104"/>
        <end position="130"/>
    </location>
</feature>
<organism evidence="2 3">
    <name type="scientific">Thalassiosira oceanica</name>
    <name type="common">Marine diatom</name>
    <dbReference type="NCBI Taxonomy" id="159749"/>
    <lineage>
        <taxon>Eukaryota</taxon>
        <taxon>Sar</taxon>
        <taxon>Stramenopiles</taxon>
        <taxon>Ochrophyta</taxon>
        <taxon>Bacillariophyta</taxon>
        <taxon>Coscinodiscophyceae</taxon>
        <taxon>Thalassiosirophycidae</taxon>
        <taxon>Thalassiosirales</taxon>
        <taxon>Thalassiosiraceae</taxon>
        <taxon>Thalassiosira</taxon>
    </lineage>
</organism>
<name>K0RS96_THAOC</name>
<evidence type="ECO:0000313" key="3">
    <source>
        <dbReference type="Proteomes" id="UP000266841"/>
    </source>
</evidence>
<feature type="non-terminal residue" evidence="2">
    <location>
        <position position="614"/>
    </location>
</feature>
<gene>
    <name evidence="2" type="ORF">THAOC_24274</name>
</gene>
<reference evidence="2 3" key="1">
    <citation type="journal article" date="2012" name="Genome Biol.">
        <title>Genome and low-iron response of an oceanic diatom adapted to chronic iron limitation.</title>
        <authorList>
            <person name="Lommer M."/>
            <person name="Specht M."/>
            <person name="Roy A.S."/>
            <person name="Kraemer L."/>
            <person name="Andreson R."/>
            <person name="Gutowska M.A."/>
            <person name="Wolf J."/>
            <person name="Bergner S.V."/>
            <person name="Schilhabel M.B."/>
            <person name="Klostermeier U.C."/>
            <person name="Beiko R.G."/>
            <person name="Rosenstiel P."/>
            <person name="Hippler M."/>
            <person name="Laroche J."/>
        </authorList>
    </citation>
    <scope>NUCLEOTIDE SEQUENCE [LARGE SCALE GENOMIC DNA]</scope>
    <source>
        <strain evidence="2 3">CCMP1005</strain>
    </source>
</reference>
<keyword evidence="3" id="KW-1185">Reference proteome</keyword>
<accession>K0RS96</accession>
<feature type="compositionally biased region" description="Low complexity" evidence="1">
    <location>
        <begin position="67"/>
        <end position="77"/>
    </location>
</feature>
<feature type="compositionally biased region" description="Low complexity" evidence="1">
    <location>
        <begin position="585"/>
        <end position="598"/>
    </location>
</feature>
<feature type="compositionally biased region" description="Basic and acidic residues" evidence="1">
    <location>
        <begin position="568"/>
        <end position="584"/>
    </location>
</feature>